<dbReference type="Proteomes" id="UP001107558">
    <property type="component" value="Chromosome 1"/>
</dbReference>
<evidence type="ECO:0000259" key="19">
    <source>
        <dbReference type="PROSITE" id="PS51183"/>
    </source>
</evidence>
<protein>
    <recommendedName>
        <fullName evidence="4">[histone H3]-trimethyl-L-lysine(4) demethylase</fullName>
        <ecNumber evidence="4">1.14.11.67</ecNumber>
    </recommendedName>
</protein>
<dbReference type="SMART" id="SM00501">
    <property type="entry name" value="BRIGHT"/>
    <property type="match status" value="1"/>
</dbReference>
<dbReference type="Pfam" id="PF02373">
    <property type="entry name" value="JmjC"/>
    <property type="match status" value="1"/>
</dbReference>
<feature type="region of interest" description="Disordered" evidence="16">
    <location>
        <begin position="1328"/>
        <end position="1384"/>
    </location>
</feature>
<keyword evidence="9" id="KW-0156">Chromatin regulator</keyword>
<evidence type="ECO:0000259" key="17">
    <source>
        <dbReference type="PROSITE" id="PS50016"/>
    </source>
</evidence>
<dbReference type="CDD" id="cd15605">
    <property type="entry name" value="PHD1_Lid_like"/>
    <property type="match status" value="1"/>
</dbReference>
<dbReference type="InterPro" id="IPR003349">
    <property type="entry name" value="JmjN"/>
</dbReference>
<comment type="catalytic activity">
    <reaction evidence="14">
        <text>N(6),N(6),N(6)-trimethyl-L-lysyl(4)-[histone H3] + 3 2-oxoglutarate + 3 O2 = L-lysyl(4)-[histone H3] + 3 formaldehyde + 3 succinate + 3 CO2</text>
        <dbReference type="Rhea" id="RHEA:60208"/>
        <dbReference type="Rhea" id="RHEA-COMP:15537"/>
        <dbReference type="Rhea" id="RHEA-COMP:15547"/>
        <dbReference type="ChEBI" id="CHEBI:15379"/>
        <dbReference type="ChEBI" id="CHEBI:16526"/>
        <dbReference type="ChEBI" id="CHEBI:16810"/>
        <dbReference type="ChEBI" id="CHEBI:16842"/>
        <dbReference type="ChEBI" id="CHEBI:29969"/>
        <dbReference type="ChEBI" id="CHEBI:30031"/>
        <dbReference type="ChEBI" id="CHEBI:61961"/>
        <dbReference type="EC" id="1.14.11.67"/>
    </reaction>
</comment>
<feature type="compositionally biased region" description="Polar residues" evidence="16">
    <location>
        <begin position="29"/>
        <end position="44"/>
    </location>
</feature>
<evidence type="ECO:0000256" key="12">
    <source>
        <dbReference type="ARBA" id="ARBA00023004"/>
    </source>
</evidence>
<keyword evidence="22" id="KW-1185">Reference proteome</keyword>
<dbReference type="Pfam" id="PF02928">
    <property type="entry name" value="zf-C5HC2"/>
    <property type="match status" value="1"/>
</dbReference>
<feature type="domain" description="JmjN" evidence="19">
    <location>
        <begin position="80"/>
        <end position="121"/>
    </location>
</feature>
<dbReference type="InterPro" id="IPR036431">
    <property type="entry name" value="ARID_dom_sf"/>
</dbReference>
<dbReference type="Pfam" id="PF21323">
    <property type="entry name" value="KDM5_C-hel"/>
    <property type="match status" value="1"/>
</dbReference>
<feature type="domain" description="PHD-type" evidence="17">
    <location>
        <begin position="1672"/>
        <end position="1727"/>
    </location>
</feature>
<keyword evidence="5" id="KW-0479">Metal-binding</keyword>
<dbReference type="PROSITE" id="PS51183">
    <property type="entry name" value="JMJN"/>
    <property type="match status" value="1"/>
</dbReference>
<dbReference type="PROSITE" id="PS51184">
    <property type="entry name" value="JMJC"/>
    <property type="match status" value="1"/>
</dbReference>
<dbReference type="InterPro" id="IPR019787">
    <property type="entry name" value="Znf_PHD-finger"/>
</dbReference>
<evidence type="ECO:0000256" key="14">
    <source>
        <dbReference type="ARBA" id="ARBA00048734"/>
    </source>
</evidence>
<dbReference type="InterPro" id="IPR011011">
    <property type="entry name" value="Znf_FYVE_PHD"/>
</dbReference>
<feature type="domain" description="PHD-type" evidence="17">
    <location>
        <begin position="336"/>
        <end position="386"/>
    </location>
</feature>
<feature type="compositionally biased region" description="Low complexity" evidence="16">
    <location>
        <begin position="1149"/>
        <end position="1171"/>
    </location>
</feature>
<evidence type="ECO:0000259" key="18">
    <source>
        <dbReference type="PROSITE" id="PS51011"/>
    </source>
</evidence>
<evidence type="ECO:0000256" key="1">
    <source>
        <dbReference type="ARBA" id="ARBA00001954"/>
    </source>
</evidence>
<dbReference type="GO" id="GO:0008270">
    <property type="term" value="F:zinc ion binding"/>
    <property type="evidence" value="ECO:0007669"/>
    <property type="project" value="UniProtKB-KW"/>
</dbReference>
<evidence type="ECO:0000256" key="6">
    <source>
        <dbReference type="ARBA" id="ARBA00022737"/>
    </source>
</evidence>
<dbReference type="GO" id="GO:0006355">
    <property type="term" value="P:regulation of DNA-templated transcription"/>
    <property type="evidence" value="ECO:0007669"/>
    <property type="project" value="TreeGrafter"/>
</dbReference>
<evidence type="ECO:0000256" key="2">
    <source>
        <dbReference type="ARBA" id="ARBA00004123"/>
    </source>
</evidence>
<evidence type="ECO:0000256" key="4">
    <source>
        <dbReference type="ARBA" id="ARBA00012902"/>
    </source>
</evidence>
<dbReference type="SUPFAM" id="SSF51197">
    <property type="entry name" value="Clavaminate synthase-like"/>
    <property type="match status" value="1"/>
</dbReference>
<dbReference type="GO" id="GO:0003677">
    <property type="term" value="F:DNA binding"/>
    <property type="evidence" value="ECO:0007669"/>
    <property type="project" value="InterPro"/>
</dbReference>
<evidence type="ECO:0000256" key="11">
    <source>
        <dbReference type="ARBA" id="ARBA00023002"/>
    </source>
</evidence>
<feature type="compositionally biased region" description="Basic residues" evidence="16">
    <location>
        <begin position="1621"/>
        <end position="1634"/>
    </location>
</feature>
<dbReference type="InterPro" id="IPR001965">
    <property type="entry name" value="Znf_PHD"/>
</dbReference>
<evidence type="ECO:0000313" key="21">
    <source>
        <dbReference type="EMBL" id="KAG5680226.1"/>
    </source>
</evidence>
<evidence type="ECO:0000256" key="13">
    <source>
        <dbReference type="ARBA" id="ARBA00023242"/>
    </source>
</evidence>
<evidence type="ECO:0000256" key="10">
    <source>
        <dbReference type="ARBA" id="ARBA00022964"/>
    </source>
</evidence>
<keyword evidence="8" id="KW-0862">Zinc</keyword>
<dbReference type="Pfam" id="PF08429">
    <property type="entry name" value="PLU-1"/>
    <property type="match status" value="1"/>
</dbReference>
<evidence type="ECO:0000256" key="5">
    <source>
        <dbReference type="ARBA" id="ARBA00022723"/>
    </source>
</evidence>
<name>A0A9J6CDS4_POLVA</name>
<keyword evidence="12" id="KW-0408">Iron</keyword>
<dbReference type="Pfam" id="PF00628">
    <property type="entry name" value="PHD"/>
    <property type="match status" value="2"/>
</dbReference>
<dbReference type="Pfam" id="PF02375">
    <property type="entry name" value="JmjN"/>
    <property type="match status" value="1"/>
</dbReference>
<proteinExistence type="inferred from homology"/>
<dbReference type="PROSITE" id="PS01359">
    <property type="entry name" value="ZF_PHD_1"/>
    <property type="match status" value="1"/>
</dbReference>
<dbReference type="Pfam" id="PF01388">
    <property type="entry name" value="ARID"/>
    <property type="match status" value="1"/>
</dbReference>
<dbReference type="InterPro" id="IPR004198">
    <property type="entry name" value="Znf_C5HC2"/>
</dbReference>
<sequence length="1737" mass="199050">MSAEVLTKMSPTTQQQNKVHLTPRKDASDNYNGNARSYFDSPSPTKDPLDLNSPKSMGHHHPHWQMDKYEEFEFEVPEEAPVFVPTAEEFKNPLIYIQKIRPLAEKYGVCKIKPPEDWQPPFVLDVDKLRFTPRVQRINELEAKTRIKLNFLDQIAKFWELQGSSLKIPMVERKQLDLYTLHRCVQEEGGLEIVTKERKWSKIASRLKYPNGKNVGTILKGHYERILYPYDIYMSGKHVDGATLEGFEESDDCDYKPHCIVSRQGVKPQPEVAARRSKRFQNIEPENGEMNLSKDKNAELRRLQMSTPSPSKRVSPYKQRQSPKLITPTKSDPLAKYVCLNCNRGDVEEAMLLCDGCDDSYHTFCLIPPLNDVPKGDWRCPKCVCEEVKKPSEAFGFEQASREYSLKEFGEMADQFKSEYFNMPVHMVPTEVVEKEFWRITSSIEEDVTVEYAADLHTIEHGSGFPTRDSNNLGADDHSYVECGWNLNNFPVLEESVLAYINDDISGMVKPWLYAGMCFATFCWHNEDHWSYSVNYMHWGEPKTWYGVPGSAAEQLEAAMKKQAPELFASQPDLLHQLVTIMNPNILMNEGVPVYRTDQHAGEFVITFPRAYHAGFNQGYNLAEAVNFCPADWVKLGRECVDHYSLLRRYCVFSHDEIICKMALEAERLNMGIATACYLDMVEMIDSEKRMRKSLLEWGVTKAQREAFELMQDDERICDLCKTTCFLSAVSCQCTPALACLRHFKDLCKCPPEQHTLKYRYTLDELPLMLKKLKIKAESFETWLTKVRNILDPTISTKVSFDELQELAMEAQQKKFPKSPLLERLNSSVIEAEKCITVIQQLDINKIRTRNSNDIASRYKITLEELDLFVLELDNLCCTIDDFVTVKELQQMGHEFVATVKRLLVKESVATNDAKELQKVIQDGSTLCIELPQLDQLKARLEQVNWYRTIRAYRDKTERHQLNVLKKHLADGMKIPPHHIIERELSEIKEMIIEMELWEDRAQKIFESSLSIQLRDVQDLLRLGKNIKGYLPSFTILKEAVDRARELLEHIDALQSDENYPYVDSLEFIINSAKSLPFQLEPIQTMEKHVNEANAWKEQANQMFLKKNTKYTLLEALTPKYESDLTFAVVPPSLSSPPIHRAGSDDCESASPSSTASSSSTISANSSNGTSEGSYLDELGPAVVVATFKKAEKNEICRIAEIRRINSEKNPERDAFCLCKGRFMGYMYHCRLCNDWFHSSCVPPMSKNYDTKQEPLELRSKYLCPICMRTKRPKLENILSLLLSLQQIPLRVPEGEIIQCVTERAMQWQARVRQALKRKDIEMALLELSMHQPKQEHQVKDQTGQERKGNKRSKLKSKSGDQEQSSDCGGSDDDNNGMQLDNSFNTSEKVLNPTITTPSIQLNKATIQFLEDLMMEGDLLEVTLDETVYLWRLLNSAKNYNNELEIIRKKYNIPLEMPMRIYSEDSIRKRKLLSGEEKPTRKYTKTIKEEIKKEPIDLSDNDIDGDDVMDIEEADGTLPKKGAHKLASTAVKKRLMKKKNIKKVVKNEKDKDQQQQKEKIKPKRKKKNLQQTPPINALEGNGSPVQTPSVLTASTAGNAIKIKSNTLVEPSKQQQQQPSRKATKVKEKKIKPKVQKTPTNKQKGANEKDENAKTTSQNDSDSDSSVEESDAYETCGVVNCTRPSESVQDWILCDGGCEVWYHMVCVGLKIKEVKPDMEFICNNCKNTKNNAQSSQKQ</sequence>
<dbReference type="PANTHER" id="PTHR10694">
    <property type="entry name" value="LYSINE-SPECIFIC DEMETHYLASE"/>
    <property type="match status" value="1"/>
</dbReference>
<dbReference type="SMART" id="SM00558">
    <property type="entry name" value="JmjC"/>
    <property type="match status" value="1"/>
</dbReference>
<dbReference type="PANTHER" id="PTHR10694:SF33">
    <property type="entry name" value="LYSINE-SPECIFIC DEMETHYLASE 5"/>
    <property type="match status" value="1"/>
</dbReference>
<dbReference type="Gene3D" id="3.30.40.10">
    <property type="entry name" value="Zinc/RING finger domain, C3HC4 (zinc finger)"/>
    <property type="match status" value="2"/>
</dbReference>
<comment type="similarity">
    <text evidence="3">Belongs to the JARID1 histone demethylase family.</text>
</comment>
<comment type="subcellular location">
    <subcellularLocation>
        <location evidence="2">Nucleus</location>
    </subcellularLocation>
</comment>
<keyword evidence="6" id="KW-0677">Repeat</keyword>
<keyword evidence="11" id="KW-0560">Oxidoreductase</keyword>
<dbReference type="InterPro" id="IPR019786">
    <property type="entry name" value="Zinc_finger_PHD-type_CS"/>
</dbReference>
<dbReference type="InterPro" id="IPR013083">
    <property type="entry name" value="Znf_RING/FYVE/PHD"/>
</dbReference>
<keyword evidence="13" id="KW-0539">Nucleus</keyword>
<dbReference type="PROSITE" id="PS50016">
    <property type="entry name" value="ZF_PHD_2"/>
    <property type="match status" value="2"/>
</dbReference>
<dbReference type="CDD" id="cd16864">
    <property type="entry name" value="ARID_JARID"/>
    <property type="match status" value="1"/>
</dbReference>
<dbReference type="InterPro" id="IPR013637">
    <property type="entry name" value="Lys_sp_deMease-like_dom"/>
</dbReference>
<dbReference type="InterPro" id="IPR003347">
    <property type="entry name" value="JmjC_dom"/>
</dbReference>
<feature type="domain" description="ARID" evidence="18">
    <location>
        <begin position="145"/>
        <end position="235"/>
    </location>
</feature>
<dbReference type="GO" id="GO:0005634">
    <property type="term" value="C:nucleus"/>
    <property type="evidence" value="ECO:0007669"/>
    <property type="project" value="UniProtKB-SubCell"/>
</dbReference>
<dbReference type="Gene3D" id="1.10.150.60">
    <property type="entry name" value="ARID DNA-binding domain"/>
    <property type="match status" value="1"/>
</dbReference>
<dbReference type="OrthoDB" id="1678912at2759"/>
<evidence type="ECO:0000256" key="15">
    <source>
        <dbReference type="PROSITE-ProRule" id="PRU00146"/>
    </source>
</evidence>
<evidence type="ECO:0000259" key="20">
    <source>
        <dbReference type="PROSITE" id="PS51184"/>
    </source>
</evidence>
<dbReference type="FunFam" id="2.60.120.650:FF:000001">
    <property type="entry name" value="Putative lysine-specific demethylase 5b"/>
    <property type="match status" value="1"/>
</dbReference>
<feature type="region of interest" description="Disordered" evidence="16">
    <location>
        <begin position="1539"/>
        <end position="1590"/>
    </location>
</feature>
<dbReference type="InterPro" id="IPR001606">
    <property type="entry name" value="ARID_dom"/>
</dbReference>
<feature type="domain" description="JmjC" evidence="20">
    <location>
        <begin position="479"/>
        <end position="645"/>
    </location>
</feature>
<dbReference type="SMART" id="SM01014">
    <property type="entry name" value="ARID"/>
    <property type="match status" value="1"/>
</dbReference>
<dbReference type="Gene3D" id="2.60.120.650">
    <property type="entry name" value="Cupin"/>
    <property type="match status" value="1"/>
</dbReference>
<keyword evidence="10" id="KW-0223">Dioxygenase</keyword>
<dbReference type="FunFam" id="1.10.150.60:FF:000001">
    <property type="entry name" value="Putative lysine-specific demethylase 5b"/>
    <property type="match status" value="1"/>
</dbReference>
<evidence type="ECO:0000256" key="8">
    <source>
        <dbReference type="ARBA" id="ARBA00022833"/>
    </source>
</evidence>
<dbReference type="SUPFAM" id="SSF57903">
    <property type="entry name" value="FYVE/PHD zinc finger"/>
    <property type="match status" value="3"/>
</dbReference>
<feature type="compositionally biased region" description="Basic and acidic residues" evidence="16">
    <location>
        <begin position="1333"/>
        <end position="1348"/>
    </location>
</feature>
<feature type="region of interest" description="Disordered" evidence="16">
    <location>
        <begin position="1606"/>
        <end position="1668"/>
    </location>
</feature>
<dbReference type="GO" id="GO:0000785">
    <property type="term" value="C:chromatin"/>
    <property type="evidence" value="ECO:0007669"/>
    <property type="project" value="TreeGrafter"/>
</dbReference>
<evidence type="ECO:0000256" key="16">
    <source>
        <dbReference type="SAM" id="MobiDB-lite"/>
    </source>
</evidence>
<dbReference type="SUPFAM" id="SSF46774">
    <property type="entry name" value="ARID-like"/>
    <property type="match status" value="1"/>
</dbReference>
<feature type="compositionally biased region" description="Basic and acidic residues" evidence="16">
    <location>
        <begin position="1545"/>
        <end position="1559"/>
    </location>
</feature>
<keyword evidence="7 15" id="KW-0863">Zinc-finger</keyword>
<dbReference type="EC" id="1.14.11.67" evidence="4"/>
<dbReference type="SMART" id="SM00545">
    <property type="entry name" value="JmjN"/>
    <property type="match status" value="1"/>
</dbReference>
<evidence type="ECO:0000256" key="7">
    <source>
        <dbReference type="ARBA" id="ARBA00022771"/>
    </source>
</evidence>
<dbReference type="SMART" id="SM00249">
    <property type="entry name" value="PHD"/>
    <property type="match status" value="3"/>
</dbReference>
<comment type="caution">
    <text evidence="21">The sequence shown here is derived from an EMBL/GenBank/DDBJ whole genome shotgun (WGS) entry which is preliminary data.</text>
</comment>
<evidence type="ECO:0000256" key="9">
    <source>
        <dbReference type="ARBA" id="ARBA00022853"/>
    </source>
</evidence>
<dbReference type="GO" id="GO:0034647">
    <property type="term" value="F:histone H3K4me/H3K4me2/H3K4me3 demethylase activity"/>
    <property type="evidence" value="ECO:0007669"/>
    <property type="project" value="UniProtKB-EC"/>
</dbReference>
<gene>
    <name evidence="21" type="ORF">PVAND_009749</name>
</gene>
<dbReference type="PROSITE" id="PS51011">
    <property type="entry name" value="ARID"/>
    <property type="match status" value="1"/>
</dbReference>
<comment type="cofactor">
    <cofactor evidence="1">
        <name>Fe(2+)</name>
        <dbReference type="ChEBI" id="CHEBI:29033"/>
    </cofactor>
</comment>
<feature type="compositionally biased region" description="Polar residues" evidence="16">
    <location>
        <begin position="9"/>
        <end position="19"/>
    </location>
</feature>
<dbReference type="EMBL" id="JADBJN010000001">
    <property type="protein sequence ID" value="KAG5680226.1"/>
    <property type="molecule type" value="Genomic_DNA"/>
</dbReference>
<accession>A0A9J6CDS4</accession>
<evidence type="ECO:0000313" key="22">
    <source>
        <dbReference type="Proteomes" id="UP001107558"/>
    </source>
</evidence>
<dbReference type="InterPro" id="IPR048615">
    <property type="entry name" value="KDM5_C-hel"/>
</dbReference>
<organism evidence="21 22">
    <name type="scientific">Polypedilum vanderplanki</name>
    <name type="common">Sleeping chironomid midge</name>
    <dbReference type="NCBI Taxonomy" id="319348"/>
    <lineage>
        <taxon>Eukaryota</taxon>
        <taxon>Metazoa</taxon>
        <taxon>Ecdysozoa</taxon>
        <taxon>Arthropoda</taxon>
        <taxon>Hexapoda</taxon>
        <taxon>Insecta</taxon>
        <taxon>Pterygota</taxon>
        <taxon>Neoptera</taxon>
        <taxon>Endopterygota</taxon>
        <taxon>Diptera</taxon>
        <taxon>Nematocera</taxon>
        <taxon>Chironomoidea</taxon>
        <taxon>Chironomidae</taxon>
        <taxon>Chironominae</taxon>
        <taxon>Polypedilum</taxon>
        <taxon>Polypedilum</taxon>
    </lineage>
</organism>
<reference evidence="21" key="1">
    <citation type="submission" date="2021-03" db="EMBL/GenBank/DDBJ databases">
        <title>Chromosome level genome of the anhydrobiotic midge Polypedilum vanderplanki.</title>
        <authorList>
            <person name="Yoshida Y."/>
            <person name="Kikawada T."/>
            <person name="Gusev O."/>
        </authorList>
    </citation>
    <scope>NUCLEOTIDE SEQUENCE</scope>
    <source>
        <strain evidence="21">NIAS01</strain>
        <tissue evidence="21">Whole body or cell culture</tissue>
    </source>
</reference>
<feature type="region of interest" description="Disordered" evidence="16">
    <location>
        <begin position="304"/>
        <end position="326"/>
    </location>
</feature>
<feature type="region of interest" description="Disordered" evidence="16">
    <location>
        <begin position="1"/>
        <end position="62"/>
    </location>
</feature>
<feature type="region of interest" description="Disordered" evidence="16">
    <location>
        <begin position="1137"/>
        <end position="1172"/>
    </location>
</feature>
<evidence type="ECO:0000256" key="3">
    <source>
        <dbReference type="ARBA" id="ARBA00006801"/>
    </source>
</evidence>